<dbReference type="EMBL" id="CAMPGE010025593">
    <property type="protein sequence ID" value="CAI2383332.1"/>
    <property type="molecule type" value="Genomic_DNA"/>
</dbReference>
<protein>
    <submittedName>
        <fullName evidence="2">Uncharacterized protein</fullName>
    </submittedName>
</protein>
<evidence type="ECO:0000313" key="2">
    <source>
        <dbReference type="EMBL" id="CAI2383332.1"/>
    </source>
</evidence>
<name>A0AAD2D790_EUPCR</name>
<reference evidence="2" key="1">
    <citation type="submission" date="2023-07" db="EMBL/GenBank/DDBJ databases">
        <authorList>
            <consortium name="AG Swart"/>
            <person name="Singh M."/>
            <person name="Singh A."/>
            <person name="Seah K."/>
            <person name="Emmerich C."/>
        </authorList>
    </citation>
    <scope>NUCLEOTIDE SEQUENCE</scope>
    <source>
        <strain evidence="2">DP1</strain>
    </source>
</reference>
<keyword evidence="1" id="KW-1133">Transmembrane helix</keyword>
<dbReference type="AlphaFoldDB" id="A0AAD2D790"/>
<keyword evidence="1" id="KW-0812">Transmembrane</keyword>
<comment type="caution">
    <text evidence="2">The sequence shown here is derived from an EMBL/GenBank/DDBJ whole genome shotgun (WGS) entry which is preliminary data.</text>
</comment>
<evidence type="ECO:0000256" key="1">
    <source>
        <dbReference type="SAM" id="Phobius"/>
    </source>
</evidence>
<sequence length="156" mass="18566">MLSPIANYTPEELKEYYDIGAVDQGNTTERRPYYRKTGFEYGPTWAQKKEFVHRLMTHSNINLDGKRRLKENYGIIQHYQLRGAKYGAITSAAVFFFLPVVNRQLFLRRFAISMIPMFVFLRWGYIWGHQHWWRKSYPVITTYEVVAGLRNQFTGK</sequence>
<evidence type="ECO:0000313" key="3">
    <source>
        <dbReference type="Proteomes" id="UP001295684"/>
    </source>
</evidence>
<keyword evidence="1" id="KW-0472">Membrane</keyword>
<feature type="transmembrane region" description="Helical" evidence="1">
    <location>
        <begin position="106"/>
        <end position="125"/>
    </location>
</feature>
<keyword evidence="3" id="KW-1185">Reference proteome</keyword>
<dbReference type="Proteomes" id="UP001295684">
    <property type="component" value="Unassembled WGS sequence"/>
</dbReference>
<organism evidence="2 3">
    <name type="scientific">Euplotes crassus</name>
    <dbReference type="NCBI Taxonomy" id="5936"/>
    <lineage>
        <taxon>Eukaryota</taxon>
        <taxon>Sar</taxon>
        <taxon>Alveolata</taxon>
        <taxon>Ciliophora</taxon>
        <taxon>Intramacronucleata</taxon>
        <taxon>Spirotrichea</taxon>
        <taxon>Hypotrichia</taxon>
        <taxon>Euplotida</taxon>
        <taxon>Euplotidae</taxon>
        <taxon>Moneuplotes</taxon>
    </lineage>
</organism>
<proteinExistence type="predicted"/>
<gene>
    <name evidence="2" type="ORF">ECRASSUSDP1_LOCUS24831</name>
</gene>
<accession>A0AAD2D790</accession>